<organism evidence="2 3">
    <name type="scientific">Cupriavidus neocaledonicus</name>
    <dbReference type="NCBI Taxonomy" id="1040979"/>
    <lineage>
        <taxon>Bacteria</taxon>
        <taxon>Pseudomonadati</taxon>
        <taxon>Pseudomonadota</taxon>
        <taxon>Betaproteobacteria</taxon>
        <taxon>Burkholderiales</taxon>
        <taxon>Burkholderiaceae</taxon>
        <taxon>Cupriavidus</taxon>
    </lineage>
</organism>
<proteinExistence type="predicted"/>
<dbReference type="Proteomes" id="UP000255168">
    <property type="component" value="Plasmid II"/>
</dbReference>
<evidence type="ECO:0000313" key="2">
    <source>
        <dbReference type="EMBL" id="SPD59683.1"/>
    </source>
</evidence>
<feature type="compositionally biased region" description="Basic residues" evidence="1">
    <location>
        <begin position="57"/>
        <end position="68"/>
    </location>
</feature>
<reference evidence="2 3" key="1">
    <citation type="submission" date="2018-01" db="EMBL/GenBank/DDBJ databases">
        <authorList>
            <person name="Clerissi C."/>
        </authorList>
    </citation>
    <scope>NUCLEOTIDE SEQUENCE [LARGE SCALE GENOMIC DNA]</scope>
    <source>
        <strain evidence="2">Cupriavidus taiwanensis STM 6160</strain>
        <plasmid evidence="3">ii</plasmid>
    </source>
</reference>
<evidence type="ECO:0000313" key="3">
    <source>
        <dbReference type="Proteomes" id="UP000255168"/>
    </source>
</evidence>
<dbReference type="EMBL" id="LT984807">
    <property type="protein sequence ID" value="SPD59683.1"/>
    <property type="molecule type" value="Genomic_DNA"/>
</dbReference>
<feature type="region of interest" description="Disordered" evidence="1">
    <location>
        <begin position="49"/>
        <end position="169"/>
    </location>
</feature>
<accession>A0A375HQL4</accession>
<sequence length="216" mass="23286">MSTTTTCWPSASAPGGCGANSTRPCRRRWRGGPTWRILSRSCAIPARRSSTASSCWRRPRSGGSRLKRSASGPRAGRGGWRHAVPARPPCRRPDPPRPQPAAPRRSRYRGGAGTATAGRRRLPSAWHASRPAGRRRSSAAAAPVRYDGHWPAPIPSRRTGRQGRDAAKGAGWGAGGWLACVVSGNGSMQVNLAAVPQNWLFNFLHIRVNISKTIFI</sequence>
<evidence type="ECO:0000256" key="1">
    <source>
        <dbReference type="SAM" id="MobiDB-lite"/>
    </source>
</evidence>
<dbReference type="AlphaFoldDB" id="A0A375HQL4"/>
<geneLocation type="plasmid" evidence="3">
    <name>ii</name>
</geneLocation>
<protein>
    <submittedName>
        <fullName evidence="2">Uncharacterized protein</fullName>
    </submittedName>
</protein>
<name>A0A375HQL4_9BURK</name>
<gene>
    <name evidence="2" type="ORF">CBM2607_MP20335</name>
</gene>
<feature type="region of interest" description="Disordered" evidence="1">
    <location>
        <begin position="1"/>
        <end position="30"/>
    </location>
</feature>
<keyword evidence="2" id="KW-0614">Plasmid</keyword>